<evidence type="ECO:0000256" key="1">
    <source>
        <dbReference type="ARBA" id="ARBA00008275"/>
    </source>
</evidence>
<keyword evidence="2 3" id="KW-0175">Coiled coil</keyword>
<feature type="region of interest" description="Disordered" evidence="4">
    <location>
        <begin position="86"/>
        <end position="117"/>
    </location>
</feature>
<reference evidence="5 6" key="1">
    <citation type="submission" date="2020-02" db="EMBL/GenBank/DDBJ databases">
        <title>A chromosome-scale genome assembly of the black bullhead catfish (Ameiurus melas).</title>
        <authorList>
            <person name="Wen M."/>
            <person name="Zham M."/>
            <person name="Cabau C."/>
            <person name="Klopp C."/>
            <person name="Donnadieu C."/>
            <person name="Roques C."/>
            <person name="Bouchez O."/>
            <person name="Lampietro C."/>
            <person name="Jouanno E."/>
            <person name="Herpin A."/>
            <person name="Louis A."/>
            <person name="Berthelot C."/>
            <person name="Parey E."/>
            <person name="Roest-Crollius H."/>
            <person name="Braasch I."/>
            <person name="Postlethwait J."/>
            <person name="Robinson-Rechavi M."/>
            <person name="Echchiki A."/>
            <person name="Begum T."/>
            <person name="Montfort J."/>
            <person name="Schartl M."/>
            <person name="Bobe J."/>
            <person name="Guiguen Y."/>
        </authorList>
    </citation>
    <scope>NUCLEOTIDE SEQUENCE [LARGE SCALE GENOMIC DNA]</scope>
    <source>
        <strain evidence="5">M_S1</strain>
        <tissue evidence="5">Blood</tissue>
    </source>
</reference>
<organism evidence="5 6">
    <name type="scientific">Ameiurus melas</name>
    <name type="common">Black bullhead</name>
    <name type="synonym">Silurus melas</name>
    <dbReference type="NCBI Taxonomy" id="219545"/>
    <lineage>
        <taxon>Eukaryota</taxon>
        <taxon>Metazoa</taxon>
        <taxon>Chordata</taxon>
        <taxon>Craniata</taxon>
        <taxon>Vertebrata</taxon>
        <taxon>Euteleostomi</taxon>
        <taxon>Actinopterygii</taxon>
        <taxon>Neopterygii</taxon>
        <taxon>Teleostei</taxon>
        <taxon>Ostariophysi</taxon>
        <taxon>Siluriformes</taxon>
        <taxon>Ictaluridae</taxon>
        <taxon>Ameiurus</taxon>
    </lineage>
</organism>
<dbReference type="EMBL" id="JAAGNN010000007">
    <property type="protein sequence ID" value="KAF4087285.1"/>
    <property type="molecule type" value="Genomic_DNA"/>
</dbReference>
<proteinExistence type="inferred from homology"/>
<evidence type="ECO:0000256" key="3">
    <source>
        <dbReference type="SAM" id="Coils"/>
    </source>
</evidence>
<evidence type="ECO:0000256" key="4">
    <source>
        <dbReference type="SAM" id="MobiDB-lite"/>
    </source>
</evidence>
<evidence type="ECO:0000256" key="2">
    <source>
        <dbReference type="ARBA" id="ARBA00023054"/>
    </source>
</evidence>
<feature type="coiled-coil region" evidence="3">
    <location>
        <begin position="384"/>
        <end position="411"/>
    </location>
</feature>
<dbReference type="Pfam" id="PF09738">
    <property type="entry name" value="LRRFIP"/>
    <property type="match status" value="1"/>
</dbReference>
<comment type="similarity">
    <text evidence="1">Belongs to the LRRFIP family.</text>
</comment>
<accession>A0A7J6AXC0</accession>
<protein>
    <submittedName>
        <fullName evidence="5">Uncharacterized protein</fullName>
    </submittedName>
</protein>
<dbReference type="InterPro" id="IPR019139">
    <property type="entry name" value="LRRFIP1/2"/>
</dbReference>
<sequence length="444" mass="50618">MRNLMSLARSVAADLPVRPLLYAAGAAVTAAGVYCYFKKREDGERTAEPADKSLTDDPVQMVCSESALVESHLMSDVDGVRVTQTDSAVPEDSLREAAEKNQKDEVPSAPVDSERSKLEDRVRELEELCEIHQECDIQTKNLQVCLAEAENKYEKLMESNAQLENDNSTLISDMDLLQGSVQQQNKELHETYRKCSMISMEYEQEREAHNFLKSQYDQMKETLTHNEESLKNLQVSLADAESKYKQVLESNAQLEKENFHLTSDSDILQDSMQDYAEELLEAHEKCHMKTMECEQEREAHSILKSEYEEMRENLTHDKESLNDMQVSLDLANRQREQVMNCNAELHKENSDLISDSEVLQDSMHQLEGKLCTSQGRLAKITWNCQQAEEAYSILQSQYKETLNQRDQLLKECERVAKGEGERAGGSQFPEDAVPRDAGRFSTVH</sequence>
<dbReference type="AlphaFoldDB" id="A0A7J6AXC0"/>
<name>A0A7J6AXC0_AMEME</name>
<dbReference type="PANTHER" id="PTHR19212">
    <property type="entry name" value="LEUCINE RICH REPEAT IN FLII INTERACTING PROTEIN"/>
    <property type="match status" value="1"/>
</dbReference>
<dbReference type="PANTHER" id="PTHR19212:SF0">
    <property type="entry name" value="LD07988P"/>
    <property type="match status" value="1"/>
</dbReference>
<gene>
    <name evidence="5" type="ORF">AMELA_G00093810</name>
</gene>
<evidence type="ECO:0000313" key="6">
    <source>
        <dbReference type="Proteomes" id="UP000593565"/>
    </source>
</evidence>
<comment type="caution">
    <text evidence="5">The sequence shown here is derived from an EMBL/GenBank/DDBJ whole genome shotgun (WGS) entry which is preliminary data.</text>
</comment>
<feature type="compositionally biased region" description="Basic and acidic residues" evidence="4">
    <location>
        <begin position="92"/>
        <end position="117"/>
    </location>
</feature>
<feature type="coiled-coil region" evidence="3">
    <location>
        <begin position="202"/>
        <end position="257"/>
    </location>
</feature>
<feature type="coiled-coil region" evidence="3">
    <location>
        <begin position="293"/>
        <end position="324"/>
    </location>
</feature>
<evidence type="ECO:0000313" key="5">
    <source>
        <dbReference type="EMBL" id="KAF4087285.1"/>
    </source>
</evidence>
<keyword evidence="6" id="KW-1185">Reference proteome</keyword>
<dbReference type="Gene3D" id="1.20.5.4090">
    <property type="match status" value="3"/>
</dbReference>
<dbReference type="GO" id="GO:0006355">
    <property type="term" value="P:regulation of DNA-templated transcription"/>
    <property type="evidence" value="ECO:0007669"/>
    <property type="project" value="InterPro"/>
</dbReference>
<dbReference type="Proteomes" id="UP000593565">
    <property type="component" value="Unassembled WGS sequence"/>
</dbReference>
<feature type="region of interest" description="Disordered" evidence="4">
    <location>
        <begin position="416"/>
        <end position="444"/>
    </location>
</feature>